<evidence type="ECO:0000313" key="3">
    <source>
        <dbReference type="EMBL" id="MBA5762644.1"/>
    </source>
</evidence>
<evidence type="ECO:0000313" key="4">
    <source>
        <dbReference type="Proteomes" id="UP000571701"/>
    </source>
</evidence>
<organism evidence="3 4">
    <name type="scientific">Vibrio marinisediminis</name>
    <dbReference type="NCBI Taxonomy" id="2758441"/>
    <lineage>
        <taxon>Bacteria</taxon>
        <taxon>Pseudomonadati</taxon>
        <taxon>Pseudomonadota</taxon>
        <taxon>Gammaproteobacteria</taxon>
        <taxon>Vibrionales</taxon>
        <taxon>Vibrionaceae</taxon>
        <taxon>Vibrio</taxon>
    </lineage>
</organism>
<dbReference type="CDD" id="cd16329">
    <property type="entry name" value="LolA_like"/>
    <property type="match status" value="1"/>
</dbReference>
<gene>
    <name evidence="3" type="ORF">H2O73_09850</name>
</gene>
<dbReference type="Proteomes" id="UP000571701">
    <property type="component" value="Unassembled WGS sequence"/>
</dbReference>
<evidence type="ECO:0000259" key="2">
    <source>
        <dbReference type="Pfam" id="PF17131"/>
    </source>
</evidence>
<dbReference type="Pfam" id="PF17131">
    <property type="entry name" value="LolA_like"/>
    <property type="match status" value="1"/>
</dbReference>
<keyword evidence="3" id="KW-0449">Lipoprotein</keyword>
<dbReference type="AlphaFoldDB" id="A0A7W2FQY6"/>
<name>A0A7W2FQY6_9VIBR</name>
<dbReference type="RefSeq" id="WP_182108668.1">
    <property type="nucleotide sequence ID" value="NZ_JACFYF010000004.1"/>
</dbReference>
<accession>A0A7W2FQY6</accession>
<sequence length="266" mass="30410">MKTVITQGLRFLALALLANISVASVAYADAQRGVEIAKERKIRDEGWGDSLATMEMILMDSQGASSTRLMRLKNLEVDGDGDKGLTIFDQPRDVKGTAFLNHSHVKEADDQWLYLPALKRVKRISSRNKSGPFMGSEFSYEDLSSFELEKYSFNYVKDELLGETATFVLEQIPTDKHSGYTKQITWLDQDHYRPIKVEFYDRRGALLKTLTFSGYQQYLNKFWRAHKMVMVNHLSGKSTELNTSALAFQTGLTDKDFQKNVLKRIR</sequence>
<dbReference type="InterPro" id="IPR033399">
    <property type="entry name" value="TP_0789-like"/>
</dbReference>
<protein>
    <submittedName>
        <fullName evidence="3">Outer membrane lipoprotein-sorting protein</fullName>
    </submittedName>
</protein>
<feature type="domain" description="Uncharacterized protein TP-0789" evidence="2">
    <location>
        <begin position="82"/>
        <end position="264"/>
    </location>
</feature>
<keyword evidence="4" id="KW-1185">Reference proteome</keyword>
<reference evidence="3 4" key="1">
    <citation type="submission" date="2020-07" db="EMBL/GenBank/DDBJ databases">
        <title>Vibrio marinisediminis sp. nov., isolated from marine sediment.</title>
        <authorList>
            <person name="Ji X."/>
        </authorList>
    </citation>
    <scope>NUCLEOTIDE SEQUENCE [LARGE SCALE GENOMIC DNA]</scope>
    <source>
        <strain evidence="3 4">404</strain>
    </source>
</reference>
<evidence type="ECO:0000256" key="1">
    <source>
        <dbReference type="SAM" id="SignalP"/>
    </source>
</evidence>
<keyword evidence="1" id="KW-0732">Signal</keyword>
<proteinExistence type="predicted"/>
<feature type="signal peptide" evidence="1">
    <location>
        <begin position="1"/>
        <end position="28"/>
    </location>
</feature>
<feature type="chain" id="PRO_5031468130" evidence="1">
    <location>
        <begin position="29"/>
        <end position="266"/>
    </location>
</feature>
<comment type="caution">
    <text evidence="3">The sequence shown here is derived from an EMBL/GenBank/DDBJ whole genome shotgun (WGS) entry which is preliminary data.</text>
</comment>
<dbReference type="Gene3D" id="2.50.20.10">
    <property type="entry name" value="Lipoprotein localisation LolA/LolB/LppX"/>
    <property type="match status" value="1"/>
</dbReference>
<dbReference type="EMBL" id="JACFYF010000004">
    <property type="protein sequence ID" value="MBA5762644.1"/>
    <property type="molecule type" value="Genomic_DNA"/>
</dbReference>